<dbReference type="EMBL" id="QZEW01000013">
    <property type="protein sequence ID" value="RJL19949.1"/>
    <property type="molecule type" value="Genomic_DNA"/>
</dbReference>
<proteinExistence type="predicted"/>
<organism evidence="2 3">
    <name type="scientific">Paracoccus siganidrum</name>
    <dbReference type="NCBI Taxonomy" id="1276757"/>
    <lineage>
        <taxon>Bacteria</taxon>
        <taxon>Pseudomonadati</taxon>
        <taxon>Pseudomonadota</taxon>
        <taxon>Alphaproteobacteria</taxon>
        <taxon>Rhodobacterales</taxon>
        <taxon>Paracoccaceae</taxon>
        <taxon>Paracoccus</taxon>
    </lineage>
</organism>
<evidence type="ECO:0000313" key="3">
    <source>
        <dbReference type="Proteomes" id="UP000283587"/>
    </source>
</evidence>
<dbReference type="InterPro" id="IPR041349">
    <property type="entry name" value="PRODH"/>
</dbReference>
<dbReference type="RefSeq" id="WP_119896958.1">
    <property type="nucleotide sequence ID" value="NZ_QNRC01000023.1"/>
</dbReference>
<dbReference type="Proteomes" id="UP000283587">
    <property type="component" value="Unassembled WGS sequence"/>
</dbReference>
<evidence type="ECO:0000259" key="1">
    <source>
        <dbReference type="Pfam" id="PF18327"/>
    </source>
</evidence>
<dbReference type="GO" id="GO:0003842">
    <property type="term" value="F:L-glutamate gamma-semialdehyde dehydrogenase activity"/>
    <property type="evidence" value="ECO:0007669"/>
    <property type="project" value="InterPro"/>
</dbReference>
<protein>
    <recommendedName>
        <fullName evidence="1">Proline utilization A proline dehydrogenase N-terminal domain-containing protein</fullName>
    </recommendedName>
</protein>
<dbReference type="Pfam" id="PF18327">
    <property type="entry name" value="PRODH"/>
    <property type="match status" value="1"/>
</dbReference>
<dbReference type="AlphaFoldDB" id="A0A419AAI0"/>
<gene>
    <name evidence="2" type="ORF">D3P05_04320</name>
</gene>
<sequence length="83" mass="8456">MAPVNPAPFSTQAKFADEAALLAGLVAQAGLDGAARAAIAARAAGLVRRIRAETRSAIRVSGHKPMVICMNEAASTSAASRPR</sequence>
<reference evidence="3" key="1">
    <citation type="submission" date="2018-09" db="EMBL/GenBank/DDBJ databases">
        <title>Paracoccus onubensis nov. sp. a moderate halophilic bacterium isolated from Gruta de las Maravillas (Aracena, Spain).</title>
        <authorList>
            <person name="Jurado V."/>
            <person name="Gutierrez-Patricio S."/>
            <person name="Gonzalez-Pimentel J.L."/>
            <person name="Miller A.Z."/>
            <person name="Laiz L."/>
            <person name="Saiz-Jimenez C."/>
        </authorList>
    </citation>
    <scope>NUCLEOTIDE SEQUENCE [LARGE SCALE GENOMIC DNA]</scope>
    <source>
        <strain evidence="3">DSM 26381</strain>
    </source>
</reference>
<feature type="domain" description="Proline utilization A proline dehydrogenase N-terminal" evidence="1">
    <location>
        <begin position="11"/>
        <end position="51"/>
    </location>
</feature>
<keyword evidence="3" id="KW-1185">Reference proteome</keyword>
<dbReference type="InterPro" id="IPR024089">
    <property type="entry name" value="PRODH_PutA_dom_I/II"/>
</dbReference>
<dbReference type="SUPFAM" id="SSF81935">
    <property type="entry name" value="N-terminal domain of bifunctional PutA protein"/>
    <property type="match status" value="1"/>
</dbReference>
<evidence type="ECO:0000313" key="2">
    <source>
        <dbReference type="EMBL" id="RJL19949.1"/>
    </source>
</evidence>
<accession>A0A419AAI0</accession>
<comment type="caution">
    <text evidence="2">The sequence shown here is derived from an EMBL/GenBank/DDBJ whole genome shotgun (WGS) entry which is preliminary data.</text>
</comment>
<name>A0A419AAI0_9RHOB</name>